<keyword evidence="4 7" id="KW-0812">Transmembrane</keyword>
<keyword evidence="11" id="KW-1185">Reference proteome</keyword>
<feature type="transmembrane region" description="Helical" evidence="7">
    <location>
        <begin position="298"/>
        <end position="320"/>
    </location>
</feature>
<dbReference type="SUPFAM" id="SSF161098">
    <property type="entry name" value="MetI-like"/>
    <property type="match status" value="1"/>
</dbReference>
<dbReference type="EMBL" id="BAABHS010000017">
    <property type="protein sequence ID" value="GAA4976316.1"/>
    <property type="molecule type" value="Genomic_DNA"/>
</dbReference>
<dbReference type="Pfam" id="PF00528">
    <property type="entry name" value="BPD_transp_1"/>
    <property type="match status" value="1"/>
</dbReference>
<dbReference type="PANTHER" id="PTHR43163">
    <property type="entry name" value="DIPEPTIDE TRANSPORT SYSTEM PERMEASE PROTEIN DPPB-RELATED"/>
    <property type="match status" value="1"/>
</dbReference>
<evidence type="ECO:0000256" key="3">
    <source>
        <dbReference type="ARBA" id="ARBA00022475"/>
    </source>
</evidence>
<evidence type="ECO:0000313" key="11">
    <source>
        <dbReference type="Proteomes" id="UP001500466"/>
    </source>
</evidence>
<keyword evidence="6 7" id="KW-0472">Membrane</keyword>
<evidence type="ECO:0000259" key="9">
    <source>
        <dbReference type="PROSITE" id="PS50928"/>
    </source>
</evidence>
<evidence type="ECO:0000313" key="10">
    <source>
        <dbReference type="EMBL" id="GAA4976316.1"/>
    </source>
</evidence>
<feature type="transmembrane region" description="Helical" evidence="7">
    <location>
        <begin position="345"/>
        <end position="370"/>
    </location>
</feature>
<dbReference type="RefSeq" id="WP_345677822.1">
    <property type="nucleotide sequence ID" value="NZ_BAABHS010000017.1"/>
</dbReference>
<dbReference type="InterPro" id="IPR000515">
    <property type="entry name" value="MetI-like"/>
</dbReference>
<evidence type="ECO:0000256" key="5">
    <source>
        <dbReference type="ARBA" id="ARBA00022989"/>
    </source>
</evidence>
<dbReference type="InterPro" id="IPR045621">
    <property type="entry name" value="BPD_transp_1_N"/>
</dbReference>
<dbReference type="Pfam" id="PF19300">
    <property type="entry name" value="BPD_transp_1_N"/>
    <property type="match status" value="1"/>
</dbReference>
<keyword evidence="2 7" id="KW-0813">Transport</keyword>
<keyword evidence="5 7" id="KW-1133">Transmembrane helix</keyword>
<dbReference type="PANTHER" id="PTHR43163:SF6">
    <property type="entry name" value="DIPEPTIDE TRANSPORT SYSTEM PERMEASE PROTEIN DPPB-RELATED"/>
    <property type="match status" value="1"/>
</dbReference>
<dbReference type="CDD" id="cd06261">
    <property type="entry name" value="TM_PBP2"/>
    <property type="match status" value="1"/>
</dbReference>
<evidence type="ECO:0000256" key="4">
    <source>
        <dbReference type="ARBA" id="ARBA00022692"/>
    </source>
</evidence>
<comment type="caution">
    <text evidence="10">The sequence shown here is derived from an EMBL/GenBank/DDBJ whole genome shotgun (WGS) entry which is preliminary data.</text>
</comment>
<evidence type="ECO:0000256" key="7">
    <source>
        <dbReference type="RuleBase" id="RU363032"/>
    </source>
</evidence>
<sequence>MSTSSADTGVDRGTSRPGSAPVKGAAPGRGTASAKRRSHPFARFVLVRLGVGVLLCLGITILAFGLTHAVPGDPVAANLGQRALNDPAAVAAFKAKNGLDDSLPSQYWTYLTNLLHGDMGTSQQTHRPVWDDLGDKIPASLELALAAIVLALVIGVGLGIVAAVTRGRWPDRIIRVVSLAGVSVPVFWLAQVAFYVFSFKLGWIQAGGRLSPGAIPPDDITGLYTVDSLLTGEWGTFGEAFSRMVLPACVLAAFNIGVLTRFTRAAVLEALGNDYVRAARAKGLPESTVIRRHALRPALTSILTVAGLTFGGMLAGTVLVENVLSWPGLGQYAYKSALNLDLPSIMGVCLFVAVVYVVINLLVDLLYGVIDPRIRLS</sequence>
<evidence type="ECO:0000256" key="1">
    <source>
        <dbReference type="ARBA" id="ARBA00004651"/>
    </source>
</evidence>
<name>A0ABP9HRD9_9ACTN</name>
<feature type="transmembrane region" description="Helical" evidence="7">
    <location>
        <begin position="240"/>
        <end position="259"/>
    </location>
</feature>
<organism evidence="10 11">
    <name type="scientific">Yinghuangia aomiensis</name>
    <dbReference type="NCBI Taxonomy" id="676205"/>
    <lineage>
        <taxon>Bacteria</taxon>
        <taxon>Bacillati</taxon>
        <taxon>Actinomycetota</taxon>
        <taxon>Actinomycetes</taxon>
        <taxon>Kitasatosporales</taxon>
        <taxon>Streptomycetaceae</taxon>
        <taxon>Yinghuangia</taxon>
    </lineage>
</organism>
<dbReference type="InterPro" id="IPR035906">
    <property type="entry name" value="MetI-like_sf"/>
</dbReference>
<feature type="region of interest" description="Disordered" evidence="8">
    <location>
        <begin position="1"/>
        <end position="34"/>
    </location>
</feature>
<feature type="transmembrane region" description="Helical" evidence="7">
    <location>
        <begin position="143"/>
        <end position="164"/>
    </location>
</feature>
<reference evidence="11" key="1">
    <citation type="journal article" date="2019" name="Int. J. Syst. Evol. Microbiol.">
        <title>The Global Catalogue of Microorganisms (GCM) 10K type strain sequencing project: providing services to taxonomists for standard genome sequencing and annotation.</title>
        <authorList>
            <consortium name="The Broad Institute Genomics Platform"/>
            <consortium name="The Broad Institute Genome Sequencing Center for Infectious Disease"/>
            <person name="Wu L."/>
            <person name="Ma J."/>
        </authorList>
    </citation>
    <scope>NUCLEOTIDE SEQUENCE [LARGE SCALE GENOMIC DNA]</scope>
    <source>
        <strain evidence="11">JCM 17986</strain>
    </source>
</reference>
<evidence type="ECO:0000256" key="2">
    <source>
        <dbReference type="ARBA" id="ARBA00022448"/>
    </source>
</evidence>
<gene>
    <name evidence="10" type="ORF">GCM10023205_49320</name>
</gene>
<proteinExistence type="inferred from homology"/>
<dbReference type="Gene3D" id="1.10.3720.10">
    <property type="entry name" value="MetI-like"/>
    <property type="match status" value="1"/>
</dbReference>
<feature type="domain" description="ABC transmembrane type-1" evidence="9">
    <location>
        <begin position="137"/>
        <end position="367"/>
    </location>
</feature>
<dbReference type="Proteomes" id="UP001500466">
    <property type="component" value="Unassembled WGS sequence"/>
</dbReference>
<evidence type="ECO:0000256" key="8">
    <source>
        <dbReference type="SAM" id="MobiDB-lite"/>
    </source>
</evidence>
<dbReference type="PROSITE" id="PS50928">
    <property type="entry name" value="ABC_TM1"/>
    <property type="match status" value="1"/>
</dbReference>
<comment type="subcellular location">
    <subcellularLocation>
        <location evidence="1 7">Cell membrane</location>
        <topology evidence="1 7">Multi-pass membrane protein</topology>
    </subcellularLocation>
</comment>
<accession>A0ABP9HRD9</accession>
<feature type="transmembrane region" description="Helical" evidence="7">
    <location>
        <begin position="45"/>
        <end position="66"/>
    </location>
</feature>
<evidence type="ECO:0000256" key="6">
    <source>
        <dbReference type="ARBA" id="ARBA00023136"/>
    </source>
</evidence>
<protein>
    <submittedName>
        <fullName evidence="10">ABC transporter permease</fullName>
    </submittedName>
</protein>
<feature type="transmembrane region" description="Helical" evidence="7">
    <location>
        <begin position="176"/>
        <end position="197"/>
    </location>
</feature>
<comment type="similarity">
    <text evidence="7">Belongs to the binding-protein-dependent transport system permease family.</text>
</comment>
<keyword evidence="3" id="KW-1003">Cell membrane</keyword>